<proteinExistence type="predicted"/>
<dbReference type="GO" id="GO:0003700">
    <property type="term" value="F:DNA-binding transcription factor activity"/>
    <property type="evidence" value="ECO:0007669"/>
    <property type="project" value="InterPro"/>
</dbReference>
<protein>
    <submittedName>
        <fullName evidence="5">GntR family transcriptional regulator</fullName>
    </submittedName>
</protein>
<dbReference type="PRINTS" id="PR00035">
    <property type="entry name" value="HTHGNTR"/>
</dbReference>
<dbReference type="CDD" id="cd07377">
    <property type="entry name" value="WHTH_GntR"/>
    <property type="match status" value="1"/>
</dbReference>
<evidence type="ECO:0000313" key="6">
    <source>
        <dbReference type="Proteomes" id="UP000225199"/>
    </source>
</evidence>
<dbReference type="SMART" id="SM00895">
    <property type="entry name" value="FCD"/>
    <property type="match status" value="1"/>
</dbReference>
<dbReference type="SUPFAM" id="SSF48008">
    <property type="entry name" value="GntR ligand-binding domain-like"/>
    <property type="match status" value="1"/>
</dbReference>
<organism evidence="5 6">
    <name type="scientific">Fusobacterium nucleatum subsp. polymorphum</name>
    <name type="common">Fusobacterium polymorphum</name>
    <dbReference type="NCBI Taxonomy" id="76857"/>
    <lineage>
        <taxon>Bacteria</taxon>
        <taxon>Fusobacteriati</taxon>
        <taxon>Fusobacteriota</taxon>
        <taxon>Fusobacteriia</taxon>
        <taxon>Fusobacteriales</taxon>
        <taxon>Fusobacteriaceae</taxon>
        <taxon>Fusobacterium</taxon>
    </lineage>
</organism>
<dbReference type="InterPro" id="IPR008920">
    <property type="entry name" value="TF_FadR/GntR_C"/>
</dbReference>
<dbReference type="AlphaFoldDB" id="A0A2C6AUN7"/>
<reference evidence="5 6" key="1">
    <citation type="submission" date="2017-06" db="EMBL/GenBank/DDBJ databases">
        <title>Draft genome sequence of Fusobacterium nucleatum subsp. polymorphum KCOM 1002 (=ChDC F175).</title>
        <authorList>
            <person name="Kook J.-K."/>
            <person name="Park S.-N."/>
            <person name="Lim Y.K."/>
            <person name="Roh H."/>
        </authorList>
    </citation>
    <scope>NUCLEOTIDE SEQUENCE [LARGE SCALE GENOMIC DNA]</scope>
    <source>
        <strain evidence="6">KCOM 1002 (ChDC F175)</strain>
    </source>
</reference>
<evidence type="ECO:0000256" key="3">
    <source>
        <dbReference type="ARBA" id="ARBA00023163"/>
    </source>
</evidence>
<accession>A0A2C6AUN7</accession>
<evidence type="ECO:0000256" key="1">
    <source>
        <dbReference type="ARBA" id="ARBA00023015"/>
    </source>
</evidence>
<dbReference type="PANTHER" id="PTHR43537">
    <property type="entry name" value="TRANSCRIPTIONAL REGULATOR, GNTR FAMILY"/>
    <property type="match status" value="1"/>
</dbReference>
<dbReference type="PANTHER" id="PTHR43537:SF24">
    <property type="entry name" value="GLUCONATE OPERON TRANSCRIPTIONAL REPRESSOR"/>
    <property type="match status" value="1"/>
</dbReference>
<keyword evidence="2" id="KW-0238">DNA-binding</keyword>
<name>A0A2C6AUN7_FUSNP</name>
<dbReference type="InterPro" id="IPR036390">
    <property type="entry name" value="WH_DNA-bd_sf"/>
</dbReference>
<dbReference type="InterPro" id="IPR011711">
    <property type="entry name" value="GntR_C"/>
</dbReference>
<dbReference type="Gene3D" id="1.10.10.10">
    <property type="entry name" value="Winged helix-like DNA-binding domain superfamily/Winged helix DNA-binding domain"/>
    <property type="match status" value="1"/>
</dbReference>
<dbReference type="InterPro" id="IPR000524">
    <property type="entry name" value="Tscrpt_reg_HTH_GntR"/>
</dbReference>
<dbReference type="GO" id="GO:0003677">
    <property type="term" value="F:DNA binding"/>
    <property type="evidence" value="ECO:0007669"/>
    <property type="project" value="UniProtKB-KW"/>
</dbReference>
<dbReference type="Pfam" id="PF07729">
    <property type="entry name" value="FCD"/>
    <property type="match status" value="1"/>
</dbReference>
<feature type="domain" description="HTH gntR-type" evidence="4">
    <location>
        <begin position="6"/>
        <end position="73"/>
    </location>
</feature>
<evidence type="ECO:0000313" key="5">
    <source>
        <dbReference type="EMBL" id="PHH96016.1"/>
    </source>
</evidence>
<comment type="caution">
    <text evidence="5">The sequence shown here is derived from an EMBL/GenBank/DDBJ whole genome shotgun (WGS) entry which is preliminary data.</text>
</comment>
<dbReference type="PROSITE" id="PS50949">
    <property type="entry name" value="HTH_GNTR"/>
    <property type="match status" value="1"/>
</dbReference>
<dbReference type="InterPro" id="IPR036388">
    <property type="entry name" value="WH-like_DNA-bd_sf"/>
</dbReference>
<keyword evidence="1" id="KW-0805">Transcription regulation</keyword>
<dbReference type="EMBL" id="NIRJ01000001">
    <property type="protein sequence ID" value="PHH96016.1"/>
    <property type="molecule type" value="Genomic_DNA"/>
</dbReference>
<keyword evidence="3" id="KW-0804">Transcription</keyword>
<sequence>MLMSENLFGNIVYQKIKIAILNEMYEPNQILNERKLAEEFQISRTPVREALKILEGEGWVKIIPWKGAIVNKITQKEIDEIFQIRLIIEPAIIELLQNKIDYKKRAYLDKLYENQKKAKTKKEFILADREFHMTFAEWTENLQLIEMVKGLNDKIYMVGHKAINSKDSKREEETLEEHYKIIQALKNNDIMMAKNFMIAHVIETKNNINKNI</sequence>
<evidence type="ECO:0000259" key="4">
    <source>
        <dbReference type="PROSITE" id="PS50949"/>
    </source>
</evidence>
<dbReference type="Pfam" id="PF00392">
    <property type="entry name" value="GntR"/>
    <property type="match status" value="1"/>
</dbReference>
<dbReference type="SMART" id="SM00345">
    <property type="entry name" value="HTH_GNTR"/>
    <property type="match status" value="1"/>
</dbReference>
<gene>
    <name evidence="5" type="ORF">CA840_00680</name>
</gene>
<dbReference type="SUPFAM" id="SSF46785">
    <property type="entry name" value="Winged helix' DNA-binding domain"/>
    <property type="match status" value="1"/>
</dbReference>
<dbReference type="Proteomes" id="UP000225199">
    <property type="component" value="Unassembled WGS sequence"/>
</dbReference>
<evidence type="ECO:0000256" key="2">
    <source>
        <dbReference type="ARBA" id="ARBA00023125"/>
    </source>
</evidence>
<dbReference type="Gene3D" id="1.20.120.530">
    <property type="entry name" value="GntR ligand-binding domain-like"/>
    <property type="match status" value="1"/>
</dbReference>